<dbReference type="GO" id="GO:0009451">
    <property type="term" value="P:RNA modification"/>
    <property type="evidence" value="ECO:0007669"/>
    <property type="project" value="InterPro"/>
</dbReference>
<comment type="caution">
    <text evidence="6">The sequence shown here is derived from an EMBL/GenBank/DDBJ whole genome shotgun (WGS) entry which is preliminary data.</text>
</comment>
<gene>
    <name evidence="6" type="ORF">GIB67_041271</name>
</gene>
<dbReference type="Pfam" id="PF13041">
    <property type="entry name" value="PPR_2"/>
    <property type="match status" value="4"/>
</dbReference>
<sequence length="822" mass="92231">MKTFRHLPNLNQCILFLQSCAFHKNLTKGKETHSWMLVNGFLTAPPSVTSLINMYSKCSIPLDAISVFKDTHHPNIFAWNAIIAGLISNGLSRDAFEFFRRMRWEDNGVYPDKFTFPCVIKACLDLGEVYEVWKIHADLFKVGLANDEYVVSSLINFYLKFSFMVEAWRLFDELGEGKRDVVLWNAMINGYAKIGGFNMAFQVFGRMVEEGVTPSKFTVTGIISIFSMTRDVSNGRAVHGFVKKIGYESDEVVSNSLIDMYGKCKLLGDADWIFVEMPKRDIFSWNSIMSVHEQAADYDGTLKLFDRMRNAGVVPDIVSITTVLPACSHLAALVHGKEIHGHMIVNGYCGDFHDAYVGNAVMDMYAKCGSLNDAQLVFDKKKNRDIASWNIMIMGYGLHGFGDEALVMFSRMREAHMIPNEVTFVAILSACSHGGLCDQGREILEHMELDHGVVPTVEHYTCVVDMLGRAGKLNEAYELACSMPIEPNPIVWTAFLAACRLHGNADLAKIAAERVFELDPSRSGSYVLISNVYGSVGRYEDVSEMRGAMKTRNVKKAPGCSWFGSESWERKKRLLADHIHLQAQKWKFHGLVHSKDGQSSSNQLLIHVVKKGETLTSISRQYGVSIQAIVVANSKIVNVDVVLEGDRLKIPAFIAEETQVGSIWRSWSCIEAKGRRTSSKILKGLENQKILTMMASHNIQAAKITGYLLLAPLVAFCIRCILGVFHRRRARSFKHQDINASGSHDHGSRSIRWKTALRDIREPDAFDTESRKDSVDPLEDRSEAPFEDISSAYTELDPAYQKFLSECGMSNWGYWRGGGSNE</sequence>
<dbReference type="PROSITE" id="PS51782">
    <property type="entry name" value="LYSM"/>
    <property type="match status" value="1"/>
</dbReference>
<evidence type="ECO:0000259" key="5">
    <source>
        <dbReference type="PROSITE" id="PS51782"/>
    </source>
</evidence>
<protein>
    <recommendedName>
        <fullName evidence="5">LysM domain-containing protein</fullName>
    </recommendedName>
</protein>
<keyword evidence="4" id="KW-1133">Transmembrane helix</keyword>
<evidence type="ECO:0000256" key="3">
    <source>
        <dbReference type="SAM" id="MobiDB-lite"/>
    </source>
</evidence>
<evidence type="ECO:0000313" key="7">
    <source>
        <dbReference type="Proteomes" id="UP000541444"/>
    </source>
</evidence>
<feature type="transmembrane region" description="Helical" evidence="4">
    <location>
        <begin position="704"/>
        <end position="725"/>
    </location>
</feature>
<dbReference type="NCBIfam" id="TIGR00756">
    <property type="entry name" value="PPR"/>
    <property type="match status" value="4"/>
</dbReference>
<dbReference type="FunFam" id="1.25.40.10:FF:000305">
    <property type="entry name" value="Pentatricopeptide repeat-containing protein mitochondrial"/>
    <property type="match status" value="1"/>
</dbReference>
<dbReference type="Pfam" id="PF20431">
    <property type="entry name" value="E_motif"/>
    <property type="match status" value="1"/>
</dbReference>
<dbReference type="SUPFAM" id="SSF54106">
    <property type="entry name" value="LysM domain"/>
    <property type="match status" value="1"/>
</dbReference>
<dbReference type="InterPro" id="IPR002885">
    <property type="entry name" value="PPR_rpt"/>
</dbReference>
<dbReference type="InterPro" id="IPR036779">
    <property type="entry name" value="LysM_dom_sf"/>
</dbReference>
<evidence type="ECO:0000256" key="4">
    <source>
        <dbReference type="SAM" id="Phobius"/>
    </source>
</evidence>
<feature type="repeat" description="PPR" evidence="2">
    <location>
        <begin position="180"/>
        <end position="214"/>
    </location>
</feature>
<organism evidence="6 7">
    <name type="scientific">Kingdonia uniflora</name>
    <dbReference type="NCBI Taxonomy" id="39325"/>
    <lineage>
        <taxon>Eukaryota</taxon>
        <taxon>Viridiplantae</taxon>
        <taxon>Streptophyta</taxon>
        <taxon>Embryophyta</taxon>
        <taxon>Tracheophyta</taxon>
        <taxon>Spermatophyta</taxon>
        <taxon>Magnoliopsida</taxon>
        <taxon>Ranunculales</taxon>
        <taxon>Circaeasteraceae</taxon>
        <taxon>Kingdonia</taxon>
    </lineage>
</organism>
<evidence type="ECO:0000313" key="6">
    <source>
        <dbReference type="EMBL" id="KAF6167016.1"/>
    </source>
</evidence>
<reference evidence="6 7" key="1">
    <citation type="journal article" date="2020" name="IScience">
        <title>Genome Sequencing of the Endangered Kingdonia uniflora (Circaeasteraceae, Ranunculales) Reveals Potential Mechanisms of Evolutionary Specialization.</title>
        <authorList>
            <person name="Sun Y."/>
            <person name="Deng T."/>
            <person name="Zhang A."/>
            <person name="Moore M.J."/>
            <person name="Landis J.B."/>
            <person name="Lin N."/>
            <person name="Zhang H."/>
            <person name="Zhang X."/>
            <person name="Huang J."/>
            <person name="Zhang X."/>
            <person name="Sun H."/>
            <person name="Wang H."/>
        </authorList>
    </citation>
    <scope>NUCLEOTIDE SEQUENCE [LARGE SCALE GENOMIC DNA]</scope>
    <source>
        <strain evidence="6">TB1705</strain>
        <tissue evidence="6">Leaf</tissue>
    </source>
</reference>
<keyword evidence="4" id="KW-0472">Membrane</keyword>
<dbReference type="Gene3D" id="3.10.350.10">
    <property type="entry name" value="LysM domain"/>
    <property type="match status" value="1"/>
</dbReference>
<dbReference type="InterPro" id="IPR011990">
    <property type="entry name" value="TPR-like_helical_dom_sf"/>
</dbReference>
<dbReference type="PROSITE" id="PS51375">
    <property type="entry name" value="PPR"/>
    <property type="match status" value="4"/>
</dbReference>
<feature type="repeat" description="PPR" evidence="2">
    <location>
        <begin position="385"/>
        <end position="419"/>
    </location>
</feature>
<accession>A0A7J7NIM4</accession>
<name>A0A7J7NIM4_9MAGN</name>
<dbReference type="Gene3D" id="1.25.40.10">
    <property type="entry name" value="Tetratricopeptide repeat domain"/>
    <property type="match status" value="4"/>
</dbReference>
<dbReference type="InterPro" id="IPR046848">
    <property type="entry name" value="E_motif"/>
</dbReference>
<dbReference type="InterPro" id="IPR018392">
    <property type="entry name" value="LysM"/>
</dbReference>
<keyword evidence="7" id="KW-1185">Reference proteome</keyword>
<dbReference type="Pfam" id="PF01535">
    <property type="entry name" value="PPR"/>
    <property type="match status" value="3"/>
</dbReference>
<dbReference type="PANTHER" id="PTHR47926">
    <property type="entry name" value="PENTATRICOPEPTIDE REPEAT-CONTAINING PROTEIN"/>
    <property type="match status" value="1"/>
</dbReference>
<keyword evidence="1" id="KW-0677">Repeat</keyword>
<proteinExistence type="predicted"/>
<dbReference type="CDD" id="cd00118">
    <property type="entry name" value="LysM"/>
    <property type="match status" value="1"/>
</dbReference>
<evidence type="ECO:0000256" key="2">
    <source>
        <dbReference type="PROSITE-ProRule" id="PRU00708"/>
    </source>
</evidence>
<feature type="repeat" description="PPR" evidence="2">
    <location>
        <begin position="281"/>
        <end position="315"/>
    </location>
</feature>
<dbReference type="PANTHER" id="PTHR47926:SF347">
    <property type="entry name" value="PENTATRICOPEPTIDE REPEAT-CONTAINING PROTEIN"/>
    <property type="match status" value="1"/>
</dbReference>
<dbReference type="OrthoDB" id="631241at2759"/>
<dbReference type="Pfam" id="PF01476">
    <property type="entry name" value="LysM"/>
    <property type="match status" value="1"/>
</dbReference>
<feature type="region of interest" description="Disordered" evidence="3">
    <location>
        <begin position="766"/>
        <end position="789"/>
    </location>
</feature>
<evidence type="ECO:0000256" key="1">
    <source>
        <dbReference type="ARBA" id="ARBA00022737"/>
    </source>
</evidence>
<dbReference type="FunFam" id="1.25.40.10:FF:000627">
    <property type="entry name" value="Pentatricopeptide repeat-containing protein"/>
    <property type="match status" value="1"/>
</dbReference>
<dbReference type="GO" id="GO:0003723">
    <property type="term" value="F:RNA binding"/>
    <property type="evidence" value="ECO:0007669"/>
    <property type="project" value="InterPro"/>
</dbReference>
<feature type="compositionally biased region" description="Basic and acidic residues" evidence="3">
    <location>
        <begin position="766"/>
        <end position="784"/>
    </location>
</feature>
<keyword evidence="4" id="KW-0812">Transmembrane</keyword>
<feature type="repeat" description="PPR" evidence="2">
    <location>
        <begin position="75"/>
        <end position="105"/>
    </location>
</feature>
<dbReference type="AlphaFoldDB" id="A0A7J7NIM4"/>
<dbReference type="SMART" id="SM00257">
    <property type="entry name" value="LysM"/>
    <property type="match status" value="1"/>
</dbReference>
<dbReference type="EMBL" id="JACGCM010000766">
    <property type="protein sequence ID" value="KAF6167016.1"/>
    <property type="molecule type" value="Genomic_DNA"/>
</dbReference>
<dbReference type="PROSITE" id="PS51257">
    <property type="entry name" value="PROKAR_LIPOPROTEIN"/>
    <property type="match status" value="1"/>
</dbReference>
<dbReference type="Proteomes" id="UP000541444">
    <property type="component" value="Unassembled WGS sequence"/>
</dbReference>
<feature type="domain" description="LysM" evidence="5">
    <location>
        <begin position="605"/>
        <end position="650"/>
    </location>
</feature>
<dbReference type="InterPro" id="IPR046960">
    <property type="entry name" value="PPR_At4g14850-like_plant"/>
</dbReference>